<keyword evidence="7 9" id="KW-0520">NAD</keyword>
<dbReference type="PANTHER" id="PTHR43725">
    <property type="entry name" value="UDP-GLUCOSE 4-EPIMERASE"/>
    <property type="match status" value="1"/>
</dbReference>
<evidence type="ECO:0000256" key="3">
    <source>
        <dbReference type="ARBA" id="ARBA00004947"/>
    </source>
</evidence>
<dbReference type="CDD" id="cd05247">
    <property type="entry name" value="UDP_G4E_1_SDR_e"/>
    <property type="match status" value="1"/>
</dbReference>
<dbReference type="GO" id="GO:0003978">
    <property type="term" value="F:UDP-glucose 4-epimerase activity"/>
    <property type="evidence" value="ECO:0007669"/>
    <property type="project" value="UniProtKB-UniRule"/>
</dbReference>
<evidence type="ECO:0000259" key="10">
    <source>
        <dbReference type="Pfam" id="PF16363"/>
    </source>
</evidence>
<evidence type="ECO:0000256" key="6">
    <source>
        <dbReference type="ARBA" id="ARBA00018569"/>
    </source>
</evidence>
<dbReference type="EC" id="5.1.3.2" evidence="5 9"/>
<evidence type="ECO:0000256" key="7">
    <source>
        <dbReference type="ARBA" id="ARBA00023027"/>
    </source>
</evidence>
<dbReference type="NCBIfam" id="NF007956">
    <property type="entry name" value="PRK10675.1"/>
    <property type="match status" value="1"/>
</dbReference>
<evidence type="ECO:0000313" key="11">
    <source>
        <dbReference type="EMBL" id="PQJ27766.1"/>
    </source>
</evidence>
<gene>
    <name evidence="11" type="ORF">BSZ32_04115</name>
</gene>
<comment type="subunit">
    <text evidence="9">Homodimer.</text>
</comment>
<dbReference type="AlphaFoldDB" id="A0A2S7TYE4"/>
<dbReference type="Gene3D" id="3.90.25.10">
    <property type="entry name" value="UDP-galactose 4-epimerase, domain 1"/>
    <property type="match status" value="1"/>
</dbReference>
<keyword evidence="8 9" id="KW-0413">Isomerase</keyword>
<evidence type="ECO:0000256" key="1">
    <source>
        <dbReference type="ARBA" id="ARBA00000083"/>
    </source>
</evidence>
<evidence type="ECO:0000256" key="8">
    <source>
        <dbReference type="ARBA" id="ARBA00023235"/>
    </source>
</evidence>
<dbReference type="PANTHER" id="PTHR43725:SF47">
    <property type="entry name" value="UDP-GLUCOSE 4-EPIMERASE"/>
    <property type="match status" value="1"/>
</dbReference>
<dbReference type="InterPro" id="IPR016040">
    <property type="entry name" value="NAD(P)-bd_dom"/>
</dbReference>
<dbReference type="GO" id="GO:0006012">
    <property type="term" value="P:galactose metabolic process"/>
    <property type="evidence" value="ECO:0007669"/>
    <property type="project" value="UniProtKB-UniPathway"/>
</dbReference>
<dbReference type="InterPro" id="IPR036291">
    <property type="entry name" value="NAD(P)-bd_dom_sf"/>
</dbReference>
<dbReference type="Gene3D" id="3.40.50.720">
    <property type="entry name" value="NAD(P)-binding Rossmann-like Domain"/>
    <property type="match status" value="1"/>
</dbReference>
<feature type="domain" description="NAD(P)-binding" evidence="10">
    <location>
        <begin position="5"/>
        <end position="322"/>
    </location>
</feature>
<comment type="pathway">
    <text evidence="3 9">Carbohydrate metabolism; galactose metabolism.</text>
</comment>
<dbReference type="RefSeq" id="WP_105042253.1">
    <property type="nucleotide sequence ID" value="NZ_MQWA01000001.1"/>
</dbReference>
<comment type="catalytic activity">
    <reaction evidence="1 9">
        <text>UDP-alpha-D-glucose = UDP-alpha-D-galactose</text>
        <dbReference type="Rhea" id="RHEA:22168"/>
        <dbReference type="ChEBI" id="CHEBI:58885"/>
        <dbReference type="ChEBI" id="CHEBI:66914"/>
        <dbReference type="EC" id="5.1.3.2"/>
    </reaction>
</comment>
<keyword evidence="12" id="KW-1185">Reference proteome</keyword>
<evidence type="ECO:0000313" key="12">
    <source>
        <dbReference type="Proteomes" id="UP000239907"/>
    </source>
</evidence>
<keyword evidence="9" id="KW-0119">Carbohydrate metabolism</keyword>
<dbReference type="UniPathway" id="UPA00214"/>
<dbReference type="NCBIfam" id="TIGR01179">
    <property type="entry name" value="galE"/>
    <property type="match status" value="1"/>
</dbReference>
<comment type="cofactor">
    <cofactor evidence="2 9">
        <name>NAD(+)</name>
        <dbReference type="ChEBI" id="CHEBI:57540"/>
    </cofactor>
</comment>
<evidence type="ECO:0000256" key="9">
    <source>
        <dbReference type="RuleBase" id="RU366046"/>
    </source>
</evidence>
<comment type="similarity">
    <text evidence="4 9">Belongs to the NAD(P)-dependent epimerase/dehydratase family.</text>
</comment>
<dbReference type="InterPro" id="IPR005886">
    <property type="entry name" value="UDP_G4E"/>
</dbReference>
<dbReference type="Proteomes" id="UP000239907">
    <property type="component" value="Unassembled WGS sequence"/>
</dbReference>
<dbReference type="GO" id="GO:0005829">
    <property type="term" value="C:cytosol"/>
    <property type="evidence" value="ECO:0007669"/>
    <property type="project" value="TreeGrafter"/>
</dbReference>
<protein>
    <recommendedName>
        <fullName evidence="6 9">UDP-glucose 4-epimerase</fullName>
        <ecNumber evidence="5 9">5.1.3.2</ecNumber>
    </recommendedName>
</protein>
<dbReference type="EMBL" id="MQWA01000001">
    <property type="protein sequence ID" value="PQJ27766.1"/>
    <property type="molecule type" value="Genomic_DNA"/>
</dbReference>
<proteinExistence type="inferred from homology"/>
<dbReference type="OrthoDB" id="9811743at2"/>
<sequence length="336" mass="36891">MKKILITGGAGYIASHTNIELLKADFEVVLVDNFSNSCAESMKRVEELSSRKVKFYEVDLMDSEALDKVFIEEKNIDSVIHFAALKAVGDSVKNPLAYYSNNITGSLNLYQAMKNHGVKKIVFSSSATVYGDPETNPVTESTPVQATNPYGHTKAMMEQILIDTAHADDWDIAILRYFNPVGAHESGRIGEDPSYPNNLLPFVSQVAAGVREKVVVFGDDWDTPDGTGVRDYIHVVDLAKAHAKSIEKLAVSKGVHIYNIGTGRGYSVLEMIKAFEDACGHTIAYEVGPRRNGDIAEVTGNPMKAEAELGWKAELGLKPMVESAWKWQSSNPKGYK</sequence>
<evidence type="ECO:0000256" key="4">
    <source>
        <dbReference type="ARBA" id="ARBA00007637"/>
    </source>
</evidence>
<accession>A0A2S7TYE4</accession>
<evidence type="ECO:0000256" key="2">
    <source>
        <dbReference type="ARBA" id="ARBA00001911"/>
    </source>
</evidence>
<dbReference type="Pfam" id="PF16363">
    <property type="entry name" value="GDP_Man_Dehyd"/>
    <property type="match status" value="1"/>
</dbReference>
<comment type="caution">
    <text evidence="11">The sequence shown here is derived from an EMBL/GenBank/DDBJ whole genome shotgun (WGS) entry which is preliminary data.</text>
</comment>
<dbReference type="SUPFAM" id="SSF51735">
    <property type="entry name" value="NAD(P)-binding Rossmann-fold domains"/>
    <property type="match status" value="1"/>
</dbReference>
<reference evidence="11 12" key="1">
    <citation type="submission" date="2016-12" db="EMBL/GenBank/DDBJ databases">
        <title>Study of bacterial adaptation to deep sea.</title>
        <authorList>
            <person name="Song J."/>
            <person name="Yoshizawa S."/>
            <person name="Kogure K."/>
        </authorList>
    </citation>
    <scope>NUCLEOTIDE SEQUENCE [LARGE SCALE GENOMIC DNA]</scope>
    <source>
        <strain evidence="11 12">SAORIC-165</strain>
    </source>
</reference>
<name>A0A2S7TYE4_9BACT</name>
<evidence type="ECO:0000256" key="5">
    <source>
        <dbReference type="ARBA" id="ARBA00013189"/>
    </source>
</evidence>
<organism evidence="11 12">
    <name type="scientific">Rubritalea profundi</name>
    <dbReference type="NCBI Taxonomy" id="1658618"/>
    <lineage>
        <taxon>Bacteria</taxon>
        <taxon>Pseudomonadati</taxon>
        <taxon>Verrucomicrobiota</taxon>
        <taxon>Verrucomicrobiia</taxon>
        <taxon>Verrucomicrobiales</taxon>
        <taxon>Rubritaleaceae</taxon>
        <taxon>Rubritalea</taxon>
    </lineage>
</organism>